<evidence type="ECO:0000256" key="4">
    <source>
        <dbReference type="ARBA" id="ARBA00022840"/>
    </source>
</evidence>
<keyword evidence="5" id="KW-0813">Transport</keyword>
<gene>
    <name evidence="14" type="ORF">QEH52_17860</name>
</gene>
<evidence type="ECO:0000259" key="13">
    <source>
        <dbReference type="PROSITE" id="PS50990"/>
    </source>
</evidence>
<dbReference type="InterPro" id="IPR017871">
    <property type="entry name" value="ABC_transporter-like_CS"/>
</dbReference>
<keyword evidence="6 10" id="KW-1133">Transmembrane helix</keyword>
<dbReference type="InterPro" id="IPR027417">
    <property type="entry name" value="P-loop_NTPase"/>
</dbReference>
<comment type="subcellular location">
    <subcellularLocation>
        <location evidence="1">Cell membrane</location>
        <topology evidence="1">Multi-pass membrane protein</topology>
    </subcellularLocation>
</comment>
<feature type="region of interest" description="Disordered" evidence="9">
    <location>
        <begin position="453"/>
        <end position="483"/>
    </location>
</feature>
<dbReference type="InterPro" id="IPR005074">
    <property type="entry name" value="Peptidase_C39"/>
</dbReference>
<dbReference type="SMART" id="SM00382">
    <property type="entry name" value="AAA"/>
    <property type="match status" value="1"/>
</dbReference>
<dbReference type="Pfam" id="PF00005">
    <property type="entry name" value="ABC_tran"/>
    <property type="match status" value="1"/>
</dbReference>
<dbReference type="InterPro" id="IPR036640">
    <property type="entry name" value="ABC1_TM_sf"/>
</dbReference>
<dbReference type="EMBL" id="JARXHW010000067">
    <property type="protein sequence ID" value="MDQ8209399.1"/>
    <property type="molecule type" value="Genomic_DNA"/>
</dbReference>
<evidence type="ECO:0000259" key="12">
    <source>
        <dbReference type="PROSITE" id="PS50929"/>
    </source>
</evidence>
<feature type="transmembrane region" description="Helical" evidence="10">
    <location>
        <begin position="188"/>
        <end position="209"/>
    </location>
</feature>
<dbReference type="Pfam" id="PF00664">
    <property type="entry name" value="ABC_membrane"/>
    <property type="match status" value="1"/>
</dbReference>
<feature type="transmembrane region" description="Helical" evidence="10">
    <location>
        <begin position="152"/>
        <end position="176"/>
    </location>
</feature>
<dbReference type="PROSITE" id="PS50990">
    <property type="entry name" value="PEPTIDASE_C39"/>
    <property type="match status" value="1"/>
</dbReference>
<dbReference type="Gene3D" id="3.90.70.10">
    <property type="entry name" value="Cysteine proteinases"/>
    <property type="match status" value="1"/>
</dbReference>
<dbReference type="PROSITE" id="PS00211">
    <property type="entry name" value="ABC_TRANSPORTER_1"/>
    <property type="match status" value="1"/>
</dbReference>
<keyword evidence="2 10" id="KW-0812">Transmembrane</keyword>
<keyword evidence="7 10" id="KW-0472">Membrane</keyword>
<protein>
    <submittedName>
        <fullName evidence="14">Cysteine peptidase family C39 domain-containing protein</fullName>
    </submittedName>
</protein>
<keyword evidence="5" id="KW-0653">Protein transport</keyword>
<evidence type="ECO:0000256" key="1">
    <source>
        <dbReference type="ARBA" id="ARBA00004651"/>
    </source>
</evidence>
<comment type="caution">
    <text evidence="14">The sequence shown here is derived from an EMBL/GenBank/DDBJ whole genome shotgun (WGS) entry which is preliminary data.</text>
</comment>
<feature type="domain" description="ABC transmembrane type-1" evidence="12">
    <location>
        <begin position="153"/>
        <end position="434"/>
    </location>
</feature>
<dbReference type="Gene3D" id="3.40.50.300">
    <property type="entry name" value="P-loop containing nucleotide triphosphate hydrolases"/>
    <property type="match status" value="1"/>
</dbReference>
<dbReference type="InterPro" id="IPR039421">
    <property type="entry name" value="Type_1_exporter"/>
</dbReference>
<accession>A0ABU1AZ14</accession>
<dbReference type="Pfam" id="PF03412">
    <property type="entry name" value="Peptidase_C39"/>
    <property type="match status" value="1"/>
</dbReference>
<proteinExistence type="predicted"/>
<evidence type="ECO:0000313" key="15">
    <source>
        <dbReference type="Proteomes" id="UP001225316"/>
    </source>
</evidence>
<evidence type="ECO:0000256" key="6">
    <source>
        <dbReference type="ARBA" id="ARBA00022989"/>
    </source>
</evidence>
<organism evidence="14 15">
    <name type="scientific">Thalassobacterium maritimum</name>
    <dbReference type="NCBI Taxonomy" id="3041265"/>
    <lineage>
        <taxon>Bacteria</taxon>
        <taxon>Pseudomonadati</taxon>
        <taxon>Verrucomicrobiota</taxon>
        <taxon>Opitutia</taxon>
        <taxon>Puniceicoccales</taxon>
        <taxon>Coraliomargaritaceae</taxon>
        <taxon>Thalassobacterium</taxon>
    </lineage>
</organism>
<sequence length="733" mass="80557">MLQIEASECGVVCLAMILGFYKRWVPVETLRHDCGASRDGTNASNLLKAARHHGLDAGGFSLDTPEFDDVRLPAIIHWRFHHFVVLEKQRGGRYWINDPANGRYTVDAQTISEAFTGVLLTFRPGEQFETKGSQPSCLGSLRSYLNEVPKSLALTAGLALALVVPGLLLPFASIIFVDSILVQGFTDWLRPLLIGMGVVALLQFILTYYQQQMALVLATRLSVALGSRMIGRSLRLPLSFFAQRSPSEMASRAQLTDRLAGLISGPLAMSGIGLLTALLYMGVMLFFDPVLAAVIGLLGLANLLFFVWQFGRVQELNQALIRESTLYAGAQMQGLKMLSEVKASGMEKVLLGQLTGRKIREQNQQRLLVVRQTFMESLPTFLRFGAAAIVLYVGGLRVIDGGMSLGVLVAFQGLVMQFLLPIQQTLNHFTALQGTQGTLDRIEDIFRQDIESTPLAADTKAQPEHDPDACEHEHDERTPSSSVSAFEDRRPILRLENITFGYQPLAEPLLKDFNLEIAPGKWVALVGPSGSGKSTVARLLGRLHQPWSGEISLRGVALDALPSGEFNRRVALVDQDLVLFSGTVTENLTLWTGEMHLEQMSRATRAARIHDWIINQPLGFDHKIGEGGKNLSGGERARMDIARALAGEPDLIILDEATAALDALTEAELLRELRLHSSGGIIITHRLASIQDCDEIIVFSQGKPVQRGTHAELYGESRGRYRKLLEAEEAKPV</sequence>
<keyword evidence="3" id="KW-0547">Nucleotide-binding</keyword>
<reference evidence="14 15" key="1">
    <citation type="submission" date="2023-04" db="EMBL/GenBank/DDBJ databases">
        <title>A novel bacteria isolated from coastal sediment.</title>
        <authorList>
            <person name="Liu X.-J."/>
            <person name="Du Z.-J."/>
        </authorList>
    </citation>
    <scope>NUCLEOTIDE SEQUENCE [LARGE SCALE GENOMIC DNA]</scope>
    <source>
        <strain evidence="14 15">SDUM461003</strain>
    </source>
</reference>
<evidence type="ECO:0000256" key="5">
    <source>
        <dbReference type="ARBA" id="ARBA00022927"/>
    </source>
</evidence>
<feature type="domain" description="ABC transporter" evidence="11">
    <location>
        <begin position="493"/>
        <end position="726"/>
    </location>
</feature>
<feature type="compositionally biased region" description="Basic and acidic residues" evidence="9">
    <location>
        <begin position="461"/>
        <end position="478"/>
    </location>
</feature>
<evidence type="ECO:0000256" key="8">
    <source>
        <dbReference type="ARBA" id="ARBA00043264"/>
    </source>
</evidence>
<feature type="domain" description="Peptidase C39" evidence="13">
    <location>
        <begin position="3"/>
        <end position="122"/>
    </location>
</feature>
<dbReference type="PANTHER" id="PTHR24221:SF654">
    <property type="entry name" value="ATP-BINDING CASSETTE SUB-FAMILY B MEMBER 6"/>
    <property type="match status" value="1"/>
</dbReference>
<dbReference type="RefSeq" id="WP_308952317.1">
    <property type="nucleotide sequence ID" value="NZ_JARXHW010000067.1"/>
</dbReference>
<evidence type="ECO:0000256" key="2">
    <source>
        <dbReference type="ARBA" id="ARBA00022692"/>
    </source>
</evidence>
<evidence type="ECO:0000256" key="3">
    <source>
        <dbReference type="ARBA" id="ARBA00022741"/>
    </source>
</evidence>
<dbReference type="SUPFAM" id="SSF90123">
    <property type="entry name" value="ABC transporter transmembrane region"/>
    <property type="match status" value="1"/>
</dbReference>
<dbReference type="InterPro" id="IPR003439">
    <property type="entry name" value="ABC_transporter-like_ATP-bd"/>
</dbReference>
<keyword evidence="8" id="KW-0080">Bacteriocin transport</keyword>
<feature type="transmembrane region" description="Helical" evidence="10">
    <location>
        <begin position="259"/>
        <end position="283"/>
    </location>
</feature>
<evidence type="ECO:0000256" key="9">
    <source>
        <dbReference type="SAM" id="MobiDB-lite"/>
    </source>
</evidence>
<evidence type="ECO:0000256" key="10">
    <source>
        <dbReference type="SAM" id="Phobius"/>
    </source>
</evidence>
<dbReference type="PROSITE" id="PS50893">
    <property type="entry name" value="ABC_TRANSPORTER_2"/>
    <property type="match status" value="1"/>
</dbReference>
<dbReference type="PROSITE" id="PS50929">
    <property type="entry name" value="ABC_TM1F"/>
    <property type="match status" value="1"/>
</dbReference>
<evidence type="ECO:0000256" key="7">
    <source>
        <dbReference type="ARBA" id="ARBA00023136"/>
    </source>
</evidence>
<keyword evidence="15" id="KW-1185">Reference proteome</keyword>
<keyword evidence="4" id="KW-0067">ATP-binding</keyword>
<dbReference type="Gene3D" id="1.20.1560.10">
    <property type="entry name" value="ABC transporter type 1, transmembrane domain"/>
    <property type="match status" value="1"/>
</dbReference>
<evidence type="ECO:0000259" key="11">
    <source>
        <dbReference type="PROSITE" id="PS50893"/>
    </source>
</evidence>
<dbReference type="InterPro" id="IPR011527">
    <property type="entry name" value="ABC1_TM_dom"/>
</dbReference>
<name>A0ABU1AZ14_9BACT</name>
<dbReference type="PANTHER" id="PTHR24221">
    <property type="entry name" value="ATP-BINDING CASSETTE SUB-FAMILY B"/>
    <property type="match status" value="1"/>
</dbReference>
<evidence type="ECO:0000313" key="14">
    <source>
        <dbReference type="EMBL" id="MDQ8209399.1"/>
    </source>
</evidence>
<feature type="transmembrane region" description="Helical" evidence="10">
    <location>
        <begin position="289"/>
        <end position="308"/>
    </location>
</feature>
<dbReference type="SUPFAM" id="SSF52540">
    <property type="entry name" value="P-loop containing nucleoside triphosphate hydrolases"/>
    <property type="match status" value="1"/>
</dbReference>
<dbReference type="Proteomes" id="UP001225316">
    <property type="component" value="Unassembled WGS sequence"/>
</dbReference>
<dbReference type="InterPro" id="IPR003593">
    <property type="entry name" value="AAA+_ATPase"/>
</dbReference>